<dbReference type="AlphaFoldDB" id="A0A5C1YEV3"/>
<dbReference type="OrthoDB" id="4790882at2"/>
<proteinExistence type="predicted"/>
<evidence type="ECO:0000313" key="2">
    <source>
        <dbReference type="EMBL" id="QEO14574.1"/>
    </source>
</evidence>
<feature type="region of interest" description="Disordered" evidence="1">
    <location>
        <begin position="229"/>
        <end position="273"/>
    </location>
</feature>
<sequence length="488" mass="50820">MSDDDLMVSSSGVGGAARVATEAIAAEASVLGAAAYRIDDWRERLRVTMLGLEASGIRDATEYGTDSFGIPLAHARDGLDRLLAELADLRTSLTEAAARYGDTEARISAMGDLGARVAAYTAGLAWPLWLPGAIIGRHLFAGWRTFDRRGADAAFARVLRDPMVLRALHSAGGSVDEFFAGLRGVPLPIALMVGAKRGAPENARALLDAAALAGLLGSSYLREGPVTVRQAPTPQSALPPAGRASAVAGRPTPPPAGVGELARRVPSPDEVGDPQIAVERYEVDGRPRWIVYIGGTVDFTIDPGEQALDGTNDLASVAESSRFDPSALIPVDSAAASRAVRDALLAAGADPADPVLPIGFSAGGITAAGLVEDPEWHTVAGVSLGAPVSQVDVGATPFLEVAHSDDLVPTVGGGTAADDRIRVSARGVFDETEFDRPAAAHDLKLYQATAARVDGLDDPKVQEFEQLVQEFTGGARGVRTEWVASRDE</sequence>
<evidence type="ECO:0008006" key="4">
    <source>
        <dbReference type="Google" id="ProtNLM"/>
    </source>
</evidence>
<dbReference type="EMBL" id="CP043505">
    <property type="protein sequence ID" value="QEO14574.1"/>
    <property type="molecule type" value="Genomic_DNA"/>
</dbReference>
<organism evidence="2 3">
    <name type="scientific">Agromyces intestinalis</name>
    <dbReference type="NCBI Taxonomy" id="2592652"/>
    <lineage>
        <taxon>Bacteria</taxon>
        <taxon>Bacillati</taxon>
        <taxon>Actinomycetota</taxon>
        <taxon>Actinomycetes</taxon>
        <taxon>Micrococcales</taxon>
        <taxon>Microbacteriaceae</taxon>
        <taxon>Agromyces</taxon>
    </lineage>
</organism>
<protein>
    <recommendedName>
        <fullName evidence="4">Alpha/beta hydrolase</fullName>
    </recommendedName>
</protein>
<gene>
    <name evidence="2" type="ORF">FLP10_09180</name>
</gene>
<accession>A0A5C1YEV3</accession>
<name>A0A5C1YEV3_9MICO</name>
<dbReference type="Proteomes" id="UP000324678">
    <property type="component" value="Chromosome"/>
</dbReference>
<reference evidence="2 3" key="1">
    <citation type="submission" date="2019-09" db="EMBL/GenBank/DDBJ databases">
        <title>Genome sequencing of strain KACC 19306.</title>
        <authorList>
            <person name="Heo J."/>
            <person name="Kim S.-J."/>
            <person name="Kim J.-S."/>
            <person name="Hong S.-B."/>
            <person name="Kwon S.-W."/>
        </authorList>
    </citation>
    <scope>NUCLEOTIDE SEQUENCE [LARGE SCALE GENOMIC DNA]</scope>
    <source>
        <strain evidence="2 3">KACC 19306</strain>
    </source>
</reference>
<dbReference type="RefSeq" id="WP_149160593.1">
    <property type="nucleotide sequence ID" value="NZ_CP043505.1"/>
</dbReference>
<keyword evidence="3" id="KW-1185">Reference proteome</keyword>
<evidence type="ECO:0000313" key="3">
    <source>
        <dbReference type="Proteomes" id="UP000324678"/>
    </source>
</evidence>
<dbReference type="KEGG" id="ail:FLP10_09180"/>
<evidence type="ECO:0000256" key="1">
    <source>
        <dbReference type="SAM" id="MobiDB-lite"/>
    </source>
</evidence>